<organism evidence="1 2">
    <name type="scientific">Paramarasmius palmivorus</name>
    <dbReference type="NCBI Taxonomy" id="297713"/>
    <lineage>
        <taxon>Eukaryota</taxon>
        <taxon>Fungi</taxon>
        <taxon>Dikarya</taxon>
        <taxon>Basidiomycota</taxon>
        <taxon>Agaricomycotina</taxon>
        <taxon>Agaricomycetes</taxon>
        <taxon>Agaricomycetidae</taxon>
        <taxon>Agaricales</taxon>
        <taxon>Marasmiineae</taxon>
        <taxon>Marasmiaceae</taxon>
        <taxon>Paramarasmius</taxon>
    </lineage>
</organism>
<keyword evidence="2" id="KW-1185">Reference proteome</keyword>
<dbReference type="AlphaFoldDB" id="A0AAW0B0B6"/>
<evidence type="ECO:0000313" key="1">
    <source>
        <dbReference type="EMBL" id="KAK7019388.1"/>
    </source>
</evidence>
<protein>
    <submittedName>
        <fullName evidence="1">Uncharacterized protein</fullName>
    </submittedName>
</protein>
<comment type="caution">
    <text evidence="1">The sequence shown here is derived from an EMBL/GenBank/DDBJ whole genome shotgun (WGS) entry which is preliminary data.</text>
</comment>
<gene>
    <name evidence="1" type="ORF">VNI00_018101</name>
</gene>
<dbReference type="EMBL" id="JAYKXP010000210">
    <property type="protein sequence ID" value="KAK7019388.1"/>
    <property type="molecule type" value="Genomic_DNA"/>
</dbReference>
<reference evidence="1 2" key="1">
    <citation type="submission" date="2024-01" db="EMBL/GenBank/DDBJ databases">
        <title>A draft genome for a cacao thread blight-causing isolate of Paramarasmius palmivorus.</title>
        <authorList>
            <person name="Baruah I.K."/>
            <person name="Bukari Y."/>
            <person name="Amoako-Attah I."/>
            <person name="Meinhardt L.W."/>
            <person name="Bailey B.A."/>
            <person name="Cohen S.P."/>
        </authorList>
    </citation>
    <scope>NUCLEOTIDE SEQUENCE [LARGE SCALE GENOMIC DNA]</scope>
    <source>
        <strain evidence="1 2">GH-12</strain>
    </source>
</reference>
<proteinExistence type="predicted"/>
<evidence type="ECO:0000313" key="2">
    <source>
        <dbReference type="Proteomes" id="UP001383192"/>
    </source>
</evidence>
<accession>A0AAW0B0B6</accession>
<name>A0AAW0B0B6_9AGAR</name>
<sequence length="138" mass="14697">MGGHTDFVVAYGVLVNALRDLPGHAYETVRWTMHIGLFNFGFGLGHVPVDGGAGGGGEEADRHQVPLRNGILPFGALRPAASFTSDPDTPVPLVVYVPLRLEQLYGGRLCKVGYGTFEMGCYPCGSTVFLARALKAAF</sequence>
<dbReference type="Proteomes" id="UP001383192">
    <property type="component" value="Unassembled WGS sequence"/>
</dbReference>